<dbReference type="AlphaFoldDB" id="A0A2H0BSC4"/>
<dbReference type="Proteomes" id="UP000231581">
    <property type="component" value="Unassembled WGS sequence"/>
</dbReference>
<protein>
    <submittedName>
        <fullName evidence="1">Uncharacterized protein</fullName>
    </submittedName>
</protein>
<name>A0A2H0BSC4_9BACT</name>
<accession>A0A2H0BSC4</accession>
<sequence>MFVLRALLGGVLLSAVLLAGLATLLAVTPRAEAVGTSGIARVEVVGILRHVNLVKVLATTCCEVLRIKTENVVR</sequence>
<organism evidence="1 2">
    <name type="scientific">Candidatus Uhrbacteria bacterium CG22_combo_CG10-13_8_21_14_all_47_17</name>
    <dbReference type="NCBI Taxonomy" id="1975041"/>
    <lineage>
        <taxon>Bacteria</taxon>
        <taxon>Candidatus Uhriibacteriota</taxon>
    </lineage>
</organism>
<proteinExistence type="predicted"/>
<comment type="caution">
    <text evidence="1">The sequence shown here is derived from an EMBL/GenBank/DDBJ whole genome shotgun (WGS) entry which is preliminary data.</text>
</comment>
<evidence type="ECO:0000313" key="1">
    <source>
        <dbReference type="EMBL" id="PIP60577.1"/>
    </source>
</evidence>
<gene>
    <name evidence="1" type="ORF">COX00_02515</name>
</gene>
<reference evidence="1 2" key="1">
    <citation type="submission" date="2017-09" db="EMBL/GenBank/DDBJ databases">
        <title>Depth-based differentiation of microbial function through sediment-hosted aquifers and enrichment of novel symbionts in the deep terrestrial subsurface.</title>
        <authorList>
            <person name="Probst A.J."/>
            <person name="Ladd B."/>
            <person name="Jarett J.K."/>
            <person name="Geller-Mcgrath D.E."/>
            <person name="Sieber C.M."/>
            <person name="Emerson J.B."/>
            <person name="Anantharaman K."/>
            <person name="Thomas B.C."/>
            <person name="Malmstrom R."/>
            <person name="Stieglmeier M."/>
            <person name="Klingl A."/>
            <person name="Woyke T."/>
            <person name="Ryan C.M."/>
            <person name="Banfield J.F."/>
        </authorList>
    </citation>
    <scope>NUCLEOTIDE SEQUENCE [LARGE SCALE GENOMIC DNA]</scope>
    <source>
        <strain evidence="1">CG22_combo_CG10-13_8_21_14_all_47_17</strain>
    </source>
</reference>
<evidence type="ECO:0000313" key="2">
    <source>
        <dbReference type="Proteomes" id="UP000231581"/>
    </source>
</evidence>
<dbReference type="EMBL" id="PCSZ01000050">
    <property type="protein sequence ID" value="PIP60577.1"/>
    <property type="molecule type" value="Genomic_DNA"/>
</dbReference>